<organism evidence="3 4">
    <name type="scientific">Geodermatophilus obscurus</name>
    <dbReference type="NCBI Taxonomy" id="1861"/>
    <lineage>
        <taxon>Bacteria</taxon>
        <taxon>Bacillati</taxon>
        <taxon>Actinomycetota</taxon>
        <taxon>Actinomycetes</taxon>
        <taxon>Geodermatophilales</taxon>
        <taxon>Geodermatophilaceae</taxon>
        <taxon>Geodermatophilus</taxon>
    </lineage>
</organism>
<reference evidence="3 4" key="1">
    <citation type="submission" date="2016-12" db="EMBL/GenBank/DDBJ databases">
        <authorList>
            <person name="Song W.-J."/>
            <person name="Kurnit D.M."/>
        </authorList>
    </citation>
    <scope>NUCLEOTIDE SEQUENCE [LARGE SCALE GENOMIC DNA]</scope>
    <source>
        <strain evidence="3 4">DSM 43162</strain>
    </source>
</reference>
<proteinExistence type="predicted"/>
<gene>
    <name evidence="3" type="ORF">SAMN05660350_04383</name>
</gene>
<feature type="domain" description="Chemotaxis phosphatase CheX-like" evidence="2">
    <location>
        <begin position="58"/>
        <end position="131"/>
    </location>
</feature>
<dbReference type="RefSeq" id="WP_072920762.1">
    <property type="nucleotide sequence ID" value="NZ_FRDM01000041.1"/>
</dbReference>
<dbReference type="Pfam" id="PF13690">
    <property type="entry name" value="CheX"/>
    <property type="match status" value="1"/>
</dbReference>
<evidence type="ECO:0000259" key="2">
    <source>
        <dbReference type="Pfam" id="PF13690"/>
    </source>
</evidence>
<name>A0A1M7UYV2_9ACTN</name>
<dbReference type="EMBL" id="FRDM01000041">
    <property type="protein sequence ID" value="SHN88149.1"/>
    <property type="molecule type" value="Genomic_DNA"/>
</dbReference>
<keyword evidence="1" id="KW-0145">Chemotaxis</keyword>
<evidence type="ECO:0000256" key="1">
    <source>
        <dbReference type="ARBA" id="ARBA00022500"/>
    </source>
</evidence>
<accession>A0A1M7UYV2</accession>
<evidence type="ECO:0000313" key="3">
    <source>
        <dbReference type="EMBL" id="SHN88149.1"/>
    </source>
</evidence>
<protein>
    <submittedName>
        <fullName evidence="3">Chemotaxis phosphatase CheX</fullName>
    </submittedName>
</protein>
<dbReference type="SUPFAM" id="SSF103039">
    <property type="entry name" value="CheC-like"/>
    <property type="match status" value="1"/>
</dbReference>
<dbReference type="GO" id="GO:0006935">
    <property type="term" value="P:chemotaxis"/>
    <property type="evidence" value="ECO:0007669"/>
    <property type="project" value="UniProtKB-KW"/>
</dbReference>
<evidence type="ECO:0000313" key="4">
    <source>
        <dbReference type="Proteomes" id="UP000184428"/>
    </source>
</evidence>
<dbReference type="InterPro" id="IPR028051">
    <property type="entry name" value="CheX-like_dom"/>
</dbReference>
<dbReference type="Proteomes" id="UP000184428">
    <property type="component" value="Unassembled WGS sequence"/>
</dbReference>
<dbReference type="AlphaFoldDB" id="A0A1M7UYV2"/>
<sequence>MTLAPDAVGRPPQPRPAIPALIDEATVESIAGETWIALVGEDEVLVPIPGDLPEDTLSAWVDVVGPWTGSVVLTTGRQTAADLTRALLGEAAPELLDHEDVADAFGEIANVVGGNVKAAIPGPSTLGLPEVGPAPAVRNPADVCRIEVCWRGQPLVVSVQGALPSLPVPNTQHDNPHQNGASQ</sequence>
<dbReference type="InterPro" id="IPR028976">
    <property type="entry name" value="CheC-like_sf"/>
</dbReference>
<dbReference type="Gene3D" id="3.40.1550.10">
    <property type="entry name" value="CheC-like"/>
    <property type="match status" value="1"/>
</dbReference>
<dbReference type="OrthoDB" id="5402373at2"/>